<keyword evidence="4" id="KW-1185">Reference proteome</keyword>
<feature type="domain" description="F-box" evidence="2">
    <location>
        <begin position="30"/>
        <end position="88"/>
    </location>
</feature>
<dbReference type="AlphaFoldDB" id="A0A1X2IWP3"/>
<feature type="compositionally biased region" description="Low complexity" evidence="1">
    <location>
        <begin position="1"/>
        <end position="18"/>
    </location>
</feature>
<dbReference type="EMBL" id="MCGE01000003">
    <property type="protein sequence ID" value="ORZ23464.1"/>
    <property type="molecule type" value="Genomic_DNA"/>
</dbReference>
<feature type="region of interest" description="Disordered" evidence="1">
    <location>
        <begin position="1"/>
        <end position="20"/>
    </location>
</feature>
<dbReference type="SMART" id="SM00367">
    <property type="entry name" value="LRR_CC"/>
    <property type="match status" value="6"/>
</dbReference>
<dbReference type="InterPro" id="IPR001810">
    <property type="entry name" value="F-box_dom"/>
</dbReference>
<evidence type="ECO:0000256" key="1">
    <source>
        <dbReference type="SAM" id="MobiDB-lite"/>
    </source>
</evidence>
<dbReference type="GO" id="GO:0019005">
    <property type="term" value="C:SCF ubiquitin ligase complex"/>
    <property type="evidence" value="ECO:0007669"/>
    <property type="project" value="TreeGrafter"/>
</dbReference>
<dbReference type="SUPFAM" id="SSF52047">
    <property type="entry name" value="RNI-like"/>
    <property type="match status" value="1"/>
</dbReference>
<gene>
    <name evidence="3" type="ORF">BCR42DRAFT_404846</name>
</gene>
<protein>
    <recommendedName>
        <fullName evidence="2">F-box domain-containing protein</fullName>
    </recommendedName>
</protein>
<name>A0A1X2IWP3_9FUNG</name>
<dbReference type="OrthoDB" id="550575at2759"/>
<dbReference type="InterPro" id="IPR006553">
    <property type="entry name" value="Leu-rich_rpt_Cys-con_subtyp"/>
</dbReference>
<reference evidence="3 4" key="1">
    <citation type="submission" date="2016-07" db="EMBL/GenBank/DDBJ databases">
        <title>Pervasive Adenine N6-methylation of Active Genes in Fungi.</title>
        <authorList>
            <consortium name="DOE Joint Genome Institute"/>
            <person name="Mondo S.J."/>
            <person name="Dannebaum R.O."/>
            <person name="Kuo R.C."/>
            <person name="Labutti K."/>
            <person name="Haridas S."/>
            <person name="Kuo A."/>
            <person name="Salamov A."/>
            <person name="Ahrendt S.R."/>
            <person name="Lipzen A."/>
            <person name="Sullivan W."/>
            <person name="Andreopoulos W.B."/>
            <person name="Clum A."/>
            <person name="Lindquist E."/>
            <person name="Daum C."/>
            <person name="Ramamoorthy G.K."/>
            <person name="Gryganskyi A."/>
            <person name="Culley D."/>
            <person name="Magnuson J.K."/>
            <person name="James T.Y."/>
            <person name="O'Malley M.A."/>
            <person name="Stajich J.E."/>
            <person name="Spatafora J.W."/>
            <person name="Visel A."/>
            <person name="Grigoriev I.V."/>
        </authorList>
    </citation>
    <scope>NUCLEOTIDE SEQUENCE [LARGE SCALE GENOMIC DNA]</scope>
    <source>
        <strain evidence="3 4">NRRL 1336</strain>
    </source>
</reference>
<dbReference type="Gene3D" id="3.80.10.10">
    <property type="entry name" value="Ribonuclease Inhibitor"/>
    <property type="match status" value="1"/>
</dbReference>
<evidence type="ECO:0000313" key="4">
    <source>
        <dbReference type="Proteomes" id="UP000193560"/>
    </source>
</evidence>
<comment type="caution">
    <text evidence="3">The sequence shown here is derived from an EMBL/GenBank/DDBJ whole genome shotgun (WGS) entry which is preliminary data.</text>
</comment>
<evidence type="ECO:0000259" key="2">
    <source>
        <dbReference type="Pfam" id="PF12937"/>
    </source>
</evidence>
<dbReference type="GO" id="GO:0031146">
    <property type="term" value="P:SCF-dependent proteasomal ubiquitin-dependent protein catabolic process"/>
    <property type="evidence" value="ECO:0007669"/>
    <property type="project" value="TreeGrafter"/>
</dbReference>
<proteinExistence type="predicted"/>
<feature type="region of interest" description="Disordered" evidence="1">
    <location>
        <begin position="139"/>
        <end position="180"/>
    </location>
</feature>
<dbReference type="Proteomes" id="UP000193560">
    <property type="component" value="Unassembled WGS sequence"/>
</dbReference>
<evidence type="ECO:0000313" key="3">
    <source>
        <dbReference type="EMBL" id="ORZ23464.1"/>
    </source>
</evidence>
<accession>A0A1X2IWP3</accession>
<sequence length="431" mass="47862">MSIKATTSITTNPNTSPPAHHREHIAVQLPEVVSQILRYLSPYDSPNPSQSNNVFAIARNTKHLYQCLLINHLWYECALRHLWRHVVFEENGSGAESFRQFASTFANKPITNPAPPFFPISFSSPMHLSLSANSSSPSVVDSPLPCKTTKGPTSPSLSTPLSTQSTHEQPPELPVVSLPPSNDLHHRSLRSLTLRQIKGRDTTASLAAIAKHATHLQHLEIYISQSVTNESLTPFFMHHPNRLTHLSLAGCHRVSDASILVLARHVPDLVHLDLRACDMVSDISLTAIATSCPRLHHLNVGRIHEKHRITNQSIVLIAQSTQVAVLGLAGCDISDQAIFALAIHRRHALNRVSVNHCTRLANLGIQCLSSCCPNLSVLELKACPRINDWRTIEALVDRKVSLTLNHHQKHQFQGWSRRYGKNRVTIAPIKQ</sequence>
<dbReference type="STRING" id="90262.A0A1X2IWP3"/>
<organism evidence="3 4">
    <name type="scientific">Absidia repens</name>
    <dbReference type="NCBI Taxonomy" id="90262"/>
    <lineage>
        <taxon>Eukaryota</taxon>
        <taxon>Fungi</taxon>
        <taxon>Fungi incertae sedis</taxon>
        <taxon>Mucoromycota</taxon>
        <taxon>Mucoromycotina</taxon>
        <taxon>Mucoromycetes</taxon>
        <taxon>Mucorales</taxon>
        <taxon>Cunninghamellaceae</taxon>
        <taxon>Absidia</taxon>
    </lineage>
</organism>
<dbReference type="InterPro" id="IPR032675">
    <property type="entry name" value="LRR_dom_sf"/>
</dbReference>
<dbReference type="Pfam" id="PF12937">
    <property type="entry name" value="F-box-like"/>
    <property type="match status" value="1"/>
</dbReference>
<dbReference type="PANTHER" id="PTHR13318">
    <property type="entry name" value="PARTNER OF PAIRED, ISOFORM B-RELATED"/>
    <property type="match status" value="1"/>
</dbReference>